<protein>
    <submittedName>
        <fullName evidence="1">Uncharacterized protein</fullName>
    </submittedName>
</protein>
<proteinExistence type="predicted"/>
<evidence type="ECO:0000313" key="1">
    <source>
        <dbReference type="EMBL" id="CEK59232.1"/>
    </source>
</evidence>
<dbReference type="EMBL" id="HACG01012367">
    <property type="protein sequence ID" value="CEK59232.1"/>
    <property type="molecule type" value="Transcribed_RNA"/>
</dbReference>
<gene>
    <name evidence="1" type="primary">ORF35608</name>
</gene>
<accession>A0A0B6YSX4</accession>
<name>A0A0B6YSX4_9EUPU</name>
<sequence length="74" mass="8561">MKRNCDDDIENSTYRHQNCDINFLQEVSKHDRTAARVSDSSASYFPAVEFAPHNVELFEHNTDSERSLQKRGCV</sequence>
<organism evidence="1">
    <name type="scientific">Arion vulgaris</name>
    <dbReference type="NCBI Taxonomy" id="1028688"/>
    <lineage>
        <taxon>Eukaryota</taxon>
        <taxon>Metazoa</taxon>
        <taxon>Spiralia</taxon>
        <taxon>Lophotrochozoa</taxon>
        <taxon>Mollusca</taxon>
        <taxon>Gastropoda</taxon>
        <taxon>Heterobranchia</taxon>
        <taxon>Euthyneura</taxon>
        <taxon>Panpulmonata</taxon>
        <taxon>Eupulmonata</taxon>
        <taxon>Stylommatophora</taxon>
        <taxon>Helicina</taxon>
        <taxon>Arionoidea</taxon>
        <taxon>Arionidae</taxon>
        <taxon>Arion</taxon>
    </lineage>
</organism>
<reference evidence="1" key="1">
    <citation type="submission" date="2014-12" db="EMBL/GenBank/DDBJ databases">
        <title>Insight into the proteome of Arion vulgaris.</title>
        <authorList>
            <person name="Aradska J."/>
            <person name="Bulat T."/>
            <person name="Smidak R."/>
            <person name="Sarate P."/>
            <person name="Gangsoo J."/>
            <person name="Sialana F."/>
            <person name="Bilban M."/>
            <person name="Lubec G."/>
        </authorList>
    </citation>
    <scope>NUCLEOTIDE SEQUENCE</scope>
    <source>
        <tissue evidence="1">Skin</tissue>
    </source>
</reference>
<dbReference type="AlphaFoldDB" id="A0A0B6YSX4"/>